<reference evidence="1" key="1">
    <citation type="journal article" date="2023" name="Mol. Phylogenet. Evol.">
        <title>Genome-scale phylogeny and comparative genomics of the fungal order Sordariales.</title>
        <authorList>
            <person name="Hensen N."/>
            <person name="Bonometti L."/>
            <person name="Westerberg I."/>
            <person name="Brannstrom I.O."/>
            <person name="Guillou S."/>
            <person name="Cros-Aarteil S."/>
            <person name="Calhoun S."/>
            <person name="Haridas S."/>
            <person name="Kuo A."/>
            <person name="Mondo S."/>
            <person name="Pangilinan J."/>
            <person name="Riley R."/>
            <person name="LaButti K."/>
            <person name="Andreopoulos B."/>
            <person name="Lipzen A."/>
            <person name="Chen C."/>
            <person name="Yan M."/>
            <person name="Daum C."/>
            <person name="Ng V."/>
            <person name="Clum A."/>
            <person name="Steindorff A."/>
            <person name="Ohm R.A."/>
            <person name="Martin F."/>
            <person name="Silar P."/>
            <person name="Natvig D.O."/>
            <person name="Lalanne C."/>
            <person name="Gautier V."/>
            <person name="Ament-Velasquez S.L."/>
            <person name="Kruys A."/>
            <person name="Hutchinson M.I."/>
            <person name="Powell A.J."/>
            <person name="Barry K."/>
            <person name="Miller A.N."/>
            <person name="Grigoriev I.V."/>
            <person name="Debuchy R."/>
            <person name="Gladieux P."/>
            <person name="Hiltunen Thoren M."/>
            <person name="Johannesson H."/>
        </authorList>
    </citation>
    <scope>NUCLEOTIDE SEQUENCE</scope>
    <source>
        <strain evidence="1">CBS 731.68</strain>
    </source>
</reference>
<dbReference type="GeneID" id="87824481"/>
<dbReference type="AlphaFoldDB" id="A0AAN6TZ82"/>
<accession>A0AAN6TZ82</accession>
<sequence length="229" mass="25934">MVKSRDDILAWIATAADNLMLTGQEARAILVALYQARVDGRNMALEDIIRTYTSKTRRPNEGDLFPIYHRMVRMNQEKERCHLGSPNRCSMPLALLLQFPTMGVSISPFRSSFFHSGSAHNALEHYPLKRSHNKVSERRGLSNNRLGLAQSLWAPMGGCVHRRQAQLPPHTPYPAFETPRQRWEDGGFTVGLRHLIEADIHGASRCGKPWKKTGVWLLAFLSEPRSLPV</sequence>
<name>A0AAN6TZ82_9PEZI</name>
<protein>
    <submittedName>
        <fullName evidence="1">Uncharacterized protein</fullName>
    </submittedName>
</protein>
<organism evidence="1 2">
    <name type="scientific">Parathielavia appendiculata</name>
    <dbReference type="NCBI Taxonomy" id="2587402"/>
    <lineage>
        <taxon>Eukaryota</taxon>
        <taxon>Fungi</taxon>
        <taxon>Dikarya</taxon>
        <taxon>Ascomycota</taxon>
        <taxon>Pezizomycotina</taxon>
        <taxon>Sordariomycetes</taxon>
        <taxon>Sordariomycetidae</taxon>
        <taxon>Sordariales</taxon>
        <taxon>Chaetomiaceae</taxon>
        <taxon>Parathielavia</taxon>
    </lineage>
</organism>
<gene>
    <name evidence="1" type="ORF">N657DRAFT_509088</name>
</gene>
<reference evidence="1" key="2">
    <citation type="submission" date="2023-05" db="EMBL/GenBank/DDBJ databases">
        <authorList>
            <consortium name="Lawrence Berkeley National Laboratory"/>
            <person name="Steindorff A."/>
            <person name="Hensen N."/>
            <person name="Bonometti L."/>
            <person name="Westerberg I."/>
            <person name="Brannstrom I.O."/>
            <person name="Guillou S."/>
            <person name="Cros-Aarteil S."/>
            <person name="Calhoun S."/>
            <person name="Haridas S."/>
            <person name="Kuo A."/>
            <person name="Mondo S."/>
            <person name="Pangilinan J."/>
            <person name="Riley R."/>
            <person name="Labutti K."/>
            <person name="Andreopoulos B."/>
            <person name="Lipzen A."/>
            <person name="Chen C."/>
            <person name="Yanf M."/>
            <person name="Daum C."/>
            <person name="Ng V."/>
            <person name="Clum A."/>
            <person name="Ohm R."/>
            <person name="Martin F."/>
            <person name="Silar P."/>
            <person name="Natvig D."/>
            <person name="Lalanne C."/>
            <person name="Gautier V."/>
            <person name="Ament-Velasquez S.L."/>
            <person name="Kruys A."/>
            <person name="Hutchinson M.I."/>
            <person name="Powell A.J."/>
            <person name="Barry K."/>
            <person name="Miller A.N."/>
            <person name="Grigoriev I.V."/>
            <person name="Debuchy R."/>
            <person name="Gladieux P."/>
            <person name="Thoren M.H."/>
            <person name="Johannesson H."/>
        </authorList>
    </citation>
    <scope>NUCLEOTIDE SEQUENCE</scope>
    <source>
        <strain evidence="1">CBS 731.68</strain>
    </source>
</reference>
<dbReference type="EMBL" id="MU853231">
    <property type="protein sequence ID" value="KAK4122506.1"/>
    <property type="molecule type" value="Genomic_DNA"/>
</dbReference>
<evidence type="ECO:0000313" key="2">
    <source>
        <dbReference type="Proteomes" id="UP001302602"/>
    </source>
</evidence>
<keyword evidence="2" id="KW-1185">Reference proteome</keyword>
<evidence type="ECO:0000313" key="1">
    <source>
        <dbReference type="EMBL" id="KAK4122506.1"/>
    </source>
</evidence>
<dbReference type="RefSeq" id="XP_062646277.1">
    <property type="nucleotide sequence ID" value="XM_062787711.1"/>
</dbReference>
<dbReference type="Proteomes" id="UP001302602">
    <property type="component" value="Unassembled WGS sequence"/>
</dbReference>
<comment type="caution">
    <text evidence="1">The sequence shown here is derived from an EMBL/GenBank/DDBJ whole genome shotgun (WGS) entry which is preliminary data.</text>
</comment>
<proteinExistence type="predicted"/>